<accession>A0ACC0BQV1</accession>
<comment type="caution">
    <text evidence="1">The sequence shown here is derived from an EMBL/GenBank/DDBJ whole genome shotgun (WGS) entry which is preliminary data.</text>
</comment>
<protein>
    <submittedName>
        <fullName evidence="1">Uncharacterized protein</fullName>
    </submittedName>
</protein>
<evidence type="ECO:0000313" key="1">
    <source>
        <dbReference type="EMBL" id="KAI5675040.1"/>
    </source>
</evidence>
<dbReference type="Proteomes" id="UP001060085">
    <property type="component" value="Linkage Group LG02"/>
</dbReference>
<name>A0ACC0BQV1_CATRO</name>
<reference evidence="2" key="1">
    <citation type="journal article" date="2023" name="Nat. Plants">
        <title>Single-cell RNA sequencing provides a high-resolution roadmap for understanding the multicellular compartmentation of specialized metabolism.</title>
        <authorList>
            <person name="Sun S."/>
            <person name="Shen X."/>
            <person name="Li Y."/>
            <person name="Li Y."/>
            <person name="Wang S."/>
            <person name="Li R."/>
            <person name="Zhang H."/>
            <person name="Shen G."/>
            <person name="Guo B."/>
            <person name="Wei J."/>
            <person name="Xu J."/>
            <person name="St-Pierre B."/>
            <person name="Chen S."/>
            <person name="Sun C."/>
        </authorList>
    </citation>
    <scope>NUCLEOTIDE SEQUENCE [LARGE SCALE GENOMIC DNA]</scope>
</reference>
<keyword evidence="2" id="KW-1185">Reference proteome</keyword>
<sequence length="124" mass="14285">MQEILEARSGKPSPFCSIRNVCPDLFCEMAIKNCMPIIFCPVPTMSTHTYQNFQAVIFLKPMGFKSFRPGFLACLKDMSISETNNKQKMIRVIYRSGLYFARREELRERSRTNASIKASTDMII</sequence>
<evidence type="ECO:0000313" key="2">
    <source>
        <dbReference type="Proteomes" id="UP001060085"/>
    </source>
</evidence>
<proteinExistence type="predicted"/>
<dbReference type="EMBL" id="CM044702">
    <property type="protein sequence ID" value="KAI5675040.1"/>
    <property type="molecule type" value="Genomic_DNA"/>
</dbReference>
<gene>
    <name evidence="1" type="ORF">M9H77_05990</name>
</gene>
<organism evidence="1 2">
    <name type="scientific">Catharanthus roseus</name>
    <name type="common">Madagascar periwinkle</name>
    <name type="synonym">Vinca rosea</name>
    <dbReference type="NCBI Taxonomy" id="4058"/>
    <lineage>
        <taxon>Eukaryota</taxon>
        <taxon>Viridiplantae</taxon>
        <taxon>Streptophyta</taxon>
        <taxon>Embryophyta</taxon>
        <taxon>Tracheophyta</taxon>
        <taxon>Spermatophyta</taxon>
        <taxon>Magnoliopsida</taxon>
        <taxon>eudicotyledons</taxon>
        <taxon>Gunneridae</taxon>
        <taxon>Pentapetalae</taxon>
        <taxon>asterids</taxon>
        <taxon>lamiids</taxon>
        <taxon>Gentianales</taxon>
        <taxon>Apocynaceae</taxon>
        <taxon>Rauvolfioideae</taxon>
        <taxon>Vinceae</taxon>
        <taxon>Catharanthinae</taxon>
        <taxon>Catharanthus</taxon>
    </lineage>
</organism>